<name>A0ACC2WUS6_9TREE</name>
<dbReference type="EMBL" id="JASBWV010000050">
    <property type="protein sequence ID" value="KAJ9114807.1"/>
    <property type="molecule type" value="Genomic_DNA"/>
</dbReference>
<comment type="caution">
    <text evidence="1">The sequence shown here is derived from an EMBL/GenBank/DDBJ whole genome shotgun (WGS) entry which is preliminary data.</text>
</comment>
<organism evidence="1 2">
    <name type="scientific">Naganishia onofrii</name>
    <dbReference type="NCBI Taxonomy" id="1851511"/>
    <lineage>
        <taxon>Eukaryota</taxon>
        <taxon>Fungi</taxon>
        <taxon>Dikarya</taxon>
        <taxon>Basidiomycota</taxon>
        <taxon>Agaricomycotina</taxon>
        <taxon>Tremellomycetes</taxon>
        <taxon>Filobasidiales</taxon>
        <taxon>Filobasidiaceae</taxon>
        <taxon>Naganishia</taxon>
    </lineage>
</organism>
<dbReference type="Proteomes" id="UP001234202">
    <property type="component" value="Unassembled WGS sequence"/>
</dbReference>
<reference evidence="1" key="1">
    <citation type="submission" date="2023-04" db="EMBL/GenBank/DDBJ databases">
        <title>Draft Genome sequencing of Naganishia species isolated from polar environments using Oxford Nanopore Technology.</title>
        <authorList>
            <person name="Leo P."/>
            <person name="Venkateswaran K."/>
        </authorList>
    </citation>
    <scope>NUCLEOTIDE SEQUENCE</scope>
    <source>
        <strain evidence="1">DBVPG 5303</strain>
    </source>
</reference>
<accession>A0ACC2WUS6</accession>
<sequence length="253" mass="29049">MLNNQRELHERMTSVIQRLPVSTSGPIAKTTNKKPTALQEVSSRVNTINDDVRLLAGTCQQLSFDLVDTLGYLQRQNENLPQLLRSAIPSTQTASRIKVVRTVDKATYRKAKHFVHWTFAHLVGFQLNAPSGLIEYEVAPGVEIGPWILRPAEGKNVEETRWRPEFLDKKAKASSDVLARVLHDAETAFPDFPKAELNAVISQYWITCREKYEEQERINGKDHIKQVKKMFKGIETRQDTYVQEISWHERDLL</sequence>
<evidence type="ECO:0000313" key="2">
    <source>
        <dbReference type="Proteomes" id="UP001234202"/>
    </source>
</evidence>
<evidence type="ECO:0000313" key="1">
    <source>
        <dbReference type="EMBL" id="KAJ9114807.1"/>
    </source>
</evidence>
<protein>
    <submittedName>
        <fullName evidence="1">Uncharacterized protein</fullName>
    </submittedName>
</protein>
<gene>
    <name evidence="1" type="ORF">QFC24_007090</name>
</gene>
<proteinExistence type="predicted"/>
<keyword evidence="2" id="KW-1185">Reference proteome</keyword>